<dbReference type="Gene3D" id="3.55.50.30">
    <property type="match status" value="1"/>
</dbReference>
<accession>A0A2T5C5F0</accession>
<evidence type="ECO:0000256" key="2">
    <source>
        <dbReference type="ARBA" id="ARBA00022448"/>
    </source>
</evidence>
<name>A0A2T5C5F0_9BACT</name>
<gene>
    <name evidence="11" type="ORF">C8N47_102110</name>
</gene>
<dbReference type="SMART" id="SM00965">
    <property type="entry name" value="STN"/>
    <property type="match status" value="1"/>
</dbReference>
<dbReference type="Gene3D" id="2.170.130.10">
    <property type="entry name" value="TonB-dependent receptor, plug domain"/>
    <property type="match status" value="1"/>
</dbReference>
<organism evidence="11 12">
    <name type="scientific">Mangrovibacterium marinum</name>
    <dbReference type="NCBI Taxonomy" id="1639118"/>
    <lineage>
        <taxon>Bacteria</taxon>
        <taxon>Pseudomonadati</taxon>
        <taxon>Bacteroidota</taxon>
        <taxon>Bacteroidia</taxon>
        <taxon>Marinilabiliales</taxon>
        <taxon>Prolixibacteraceae</taxon>
        <taxon>Mangrovibacterium</taxon>
    </lineage>
</organism>
<proteinExistence type="inferred from homology"/>
<dbReference type="InterPro" id="IPR011662">
    <property type="entry name" value="Secretin/TonB_short_N"/>
</dbReference>
<evidence type="ECO:0000256" key="1">
    <source>
        <dbReference type="ARBA" id="ARBA00004571"/>
    </source>
</evidence>
<reference evidence="11 12" key="1">
    <citation type="submission" date="2018-04" db="EMBL/GenBank/DDBJ databases">
        <title>Genomic Encyclopedia of Archaeal and Bacterial Type Strains, Phase II (KMG-II): from individual species to whole genera.</title>
        <authorList>
            <person name="Goeker M."/>
        </authorList>
    </citation>
    <scope>NUCLEOTIDE SEQUENCE [LARGE SCALE GENOMIC DNA]</scope>
    <source>
        <strain evidence="11 12">DSM 28823</strain>
    </source>
</reference>
<feature type="chain" id="PRO_5015730939" evidence="9">
    <location>
        <begin position="19"/>
        <end position="1133"/>
    </location>
</feature>
<dbReference type="EMBL" id="QAAD01000002">
    <property type="protein sequence ID" value="PTN10125.1"/>
    <property type="molecule type" value="Genomic_DNA"/>
</dbReference>
<dbReference type="PANTHER" id="PTHR30069">
    <property type="entry name" value="TONB-DEPENDENT OUTER MEMBRANE RECEPTOR"/>
    <property type="match status" value="1"/>
</dbReference>
<dbReference type="FunFam" id="2.60.40.1120:FF:000003">
    <property type="entry name" value="Outer membrane protein Omp121"/>
    <property type="match status" value="1"/>
</dbReference>
<evidence type="ECO:0000256" key="4">
    <source>
        <dbReference type="ARBA" id="ARBA00022692"/>
    </source>
</evidence>
<dbReference type="GO" id="GO:0015344">
    <property type="term" value="F:siderophore uptake transmembrane transporter activity"/>
    <property type="evidence" value="ECO:0007669"/>
    <property type="project" value="TreeGrafter"/>
</dbReference>
<dbReference type="NCBIfam" id="TIGR04057">
    <property type="entry name" value="SusC_RagA_signa"/>
    <property type="match status" value="1"/>
</dbReference>
<dbReference type="Gene3D" id="2.60.40.1120">
    <property type="entry name" value="Carboxypeptidase-like, regulatory domain"/>
    <property type="match status" value="1"/>
</dbReference>
<dbReference type="PROSITE" id="PS52016">
    <property type="entry name" value="TONB_DEPENDENT_REC_3"/>
    <property type="match status" value="1"/>
</dbReference>
<evidence type="ECO:0000256" key="9">
    <source>
        <dbReference type="SAM" id="SignalP"/>
    </source>
</evidence>
<dbReference type="RefSeq" id="WP_170111263.1">
    <property type="nucleotide sequence ID" value="NZ_OY782574.1"/>
</dbReference>
<dbReference type="InterPro" id="IPR039426">
    <property type="entry name" value="TonB-dep_rcpt-like"/>
</dbReference>
<evidence type="ECO:0000256" key="8">
    <source>
        <dbReference type="PROSITE-ProRule" id="PRU01360"/>
    </source>
</evidence>
<dbReference type="GO" id="GO:0009279">
    <property type="term" value="C:cell outer membrane"/>
    <property type="evidence" value="ECO:0007669"/>
    <property type="project" value="UniProtKB-SubCell"/>
</dbReference>
<dbReference type="InterPro" id="IPR012910">
    <property type="entry name" value="Plug_dom"/>
</dbReference>
<evidence type="ECO:0000256" key="3">
    <source>
        <dbReference type="ARBA" id="ARBA00022452"/>
    </source>
</evidence>
<keyword evidence="6 8" id="KW-0472">Membrane</keyword>
<comment type="caution">
    <text evidence="11">The sequence shown here is derived from an EMBL/GenBank/DDBJ whole genome shotgun (WGS) entry which is preliminary data.</text>
</comment>
<comment type="similarity">
    <text evidence="8">Belongs to the TonB-dependent receptor family.</text>
</comment>
<dbReference type="Proteomes" id="UP000243525">
    <property type="component" value="Unassembled WGS sequence"/>
</dbReference>
<dbReference type="InterPro" id="IPR037066">
    <property type="entry name" value="Plug_dom_sf"/>
</dbReference>
<dbReference type="InterPro" id="IPR023997">
    <property type="entry name" value="TonB-dep_OMP_SusC/RagA_CS"/>
</dbReference>
<dbReference type="GO" id="GO:0044718">
    <property type="term" value="P:siderophore transmembrane transport"/>
    <property type="evidence" value="ECO:0007669"/>
    <property type="project" value="TreeGrafter"/>
</dbReference>
<keyword evidence="5 9" id="KW-0732">Signal</keyword>
<protein>
    <submittedName>
        <fullName evidence="11">TonB-linked SusC/RagA family outer membrane protein</fullName>
    </submittedName>
</protein>
<dbReference type="PANTHER" id="PTHR30069:SF29">
    <property type="entry name" value="HEMOGLOBIN AND HEMOGLOBIN-HAPTOGLOBIN-BINDING PROTEIN 1-RELATED"/>
    <property type="match status" value="1"/>
</dbReference>
<evidence type="ECO:0000256" key="7">
    <source>
        <dbReference type="ARBA" id="ARBA00023237"/>
    </source>
</evidence>
<keyword evidence="2 8" id="KW-0813">Transport</keyword>
<evidence type="ECO:0000256" key="6">
    <source>
        <dbReference type="ARBA" id="ARBA00023136"/>
    </source>
</evidence>
<keyword evidence="7 8" id="KW-0998">Cell outer membrane</keyword>
<evidence type="ECO:0000313" key="12">
    <source>
        <dbReference type="Proteomes" id="UP000243525"/>
    </source>
</evidence>
<evidence type="ECO:0000313" key="11">
    <source>
        <dbReference type="EMBL" id="PTN10125.1"/>
    </source>
</evidence>
<evidence type="ECO:0000256" key="5">
    <source>
        <dbReference type="ARBA" id="ARBA00022729"/>
    </source>
</evidence>
<dbReference type="Gene3D" id="2.40.170.20">
    <property type="entry name" value="TonB-dependent receptor, beta-barrel domain"/>
    <property type="match status" value="1"/>
</dbReference>
<dbReference type="InterPro" id="IPR023996">
    <property type="entry name" value="TonB-dep_OMP_SusC/RagA"/>
</dbReference>
<dbReference type="NCBIfam" id="TIGR04056">
    <property type="entry name" value="OMP_RagA_SusC"/>
    <property type="match status" value="1"/>
</dbReference>
<feature type="domain" description="Secretin/TonB short N-terminal" evidence="10">
    <location>
        <begin position="49"/>
        <end position="100"/>
    </location>
</feature>
<dbReference type="SUPFAM" id="SSF56935">
    <property type="entry name" value="Porins"/>
    <property type="match status" value="1"/>
</dbReference>
<dbReference type="Pfam" id="PF13715">
    <property type="entry name" value="CarbopepD_reg_2"/>
    <property type="match status" value="1"/>
</dbReference>
<dbReference type="Pfam" id="PF07715">
    <property type="entry name" value="Plug"/>
    <property type="match status" value="1"/>
</dbReference>
<dbReference type="InterPro" id="IPR008969">
    <property type="entry name" value="CarboxyPept-like_regulatory"/>
</dbReference>
<evidence type="ECO:0000259" key="10">
    <source>
        <dbReference type="SMART" id="SM00965"/>
    </source>
</evidence>
<dbReference type="AlphaFoldDB" id="A0A2T5C5F0"/>
<keyword evidence="3 8" id="KW-1134">Transmembrane beta strand</keyword>
<sequence>MKLTFLLLCIVGLVSSYGAGYSQQSKISLQVESKVVKDVLKQIEDQSDYSFMYNASQLDVNREVTFSIENKSIEDVLAKLFEGQQVSYKIMDRHIIITTPGEKSAPVRSEQDKKTVTGQVKDVSGEPLPGVTVIVKGTTKGTIADFDGNFTLGDVSSTDVLLFSFVGMLTQEIEVAGNSTFNITMKEDAIGIEEVVAIGYGTQKKATLTGSIETVSSETFKDRAVSSPALSLQGQSPGLVVTRSSARPGNEGIDFQIRGVSSVNGGDPLIVIDGSPVINNETFYNMNPDDIEAISILKDASAAIYGSRAANGVILVTTKRGKGKMKVDVNSTVRINSVGIKPPSPSMSQYATVWLEAAEQDGAQANYWGWMNKQNLLDMQSGKEGIYTTQYWGDIFIGNAPRFEDLFGSSVSNQQNVSISGSSEKSSYRISGGYSEDVGMLKTAYDGKVQYNAMFNYDYDVTDWLKLESGVSYFNTHVSSPSTGLDATAITFDPPFFPAKNPYGQWYANFNIAGNRNSVAATSEGGRENKWRDQLKLNFAATVDIMKGLSFKATAAISKEFYDYQMYRINIPQYSWFGELTPESVNSTPDIRQERINTTYQNYGGFLNYNKTLGDHDFSVMAGITSEKREDSRLYGYRKGFIDYGVYDINLGSTEEKVEATGGHGIWGLYSYVGRLNYAYKSKYLFELNGRRDGSSKFAPGYRWANYGGGSVGWVVTEENFMKSISPVSFLKLRASYGEIGSQVGISNFSNYLSIMDLPTSVFGTPAAQQNAATVKSITTNTATWERLTTATYGVDFRLLDNKIFGSFDYYTKRNKDMLIEVNYPDLLGGTAPKTNSGDLKTHGWEAVLGYKNKSGDFEYNVSVNVGDSRNELVSMEGVSKYVAGKNSRVQGYALNSWFMYETNGFFKDQSDVDAYYASTGNGGQIPAQSDATKALRPGDTKRIDLDGSNNITDSGNIDQKNGDVKYMGDAAPHYNYGINLGLKYKNFDMSALFQGVMSQKIERSGYMSFPFFTVYTNQAPQYIGKTWTEQNPGAAYPRMTYNTDRARWNWWHNDFMLQNNRYVRLKSLVIGYNLENIRVYKYNIQKLRIYFSGNDLFEFTSLKDGYDPEYGESTNSAYPFYRTYSFGLNLTF</sequence>
<dbReference type="InterPro" id="IPR036942">
    <property type="entry name" value="Beta-barrel_TonB_sf"/>
</dbReference>
<dbReference type="SUPFAM" id="SSF49464">
    <property type="entry name" value="Carboxypeptidase regulatory domain-like"/>
    <property type="match status" value="1"/>
</dbReference>
<keyword evidence="12" id="KW-1185">Reference proteome</keyword>
<dbReference type="Pfam" id="PF07660">
    <property type="entry name" value="STN"/>
    <property type="match status" value="1"/>
</dbReference>
<comment type="subcellular location">
    <subcellularLocation>
        <location evidence="1 8">Cell outer membrane</location>
        <topology evidence="1 8">Multi-pass membrane protein</topology>
    </subcellularLocation>
</comment>
<feature type="signal peptide" evidence="9">
    <location>
        <begin position="1"/>
        <end position="18"/>
    </location>
</feature>
<keyword evidence="4 8" id="KW-0812">Transmembrane</keyword>